<reference evidence="2" key="1">
    <citation type="journal article" date="2019" name="Int. J. Syst. Evol. Microbiol.">
        <title>The Global Catalogue of Microorganisms (GCM) 10K type strain sequencing project: providing services to taxonomists for standard genome sequencing and annotation.</title>
        <authorList>
            <consortium name="The Broad Institute Genomics Platform"/>
            <consortium name="The Broad Institute Genome Sequencing Center for Infectious Disease"/>
            <person name="Wu L."/>
            <person name="Ma J."/>
        </authorList>
    </citation>
    <scope>NUCLEOTIDE SEQUENCE [LARGE SCALE GENOMIC DNA]</scope>
    <source>
        <strain evidence="2">KCTC 42730</strain>
    </source>
</reference>
<evidence type="ECO:0000313" key="1">
    <source>
        <dbReference type="EMBL" id="MFC3032641.1"/>
    </source>
</evidence>
<dbReference type="RefSeq" id="WP_377123343.1">
    <property type="nucleotide sequence ID" value="NZ_JBHRSD010000014.1"/>
</dbReference>
<gene>
    <name evidence="1" type="ORF">ACFOEE_08925</name>
</gene>
<comment type="caution">
    <text evidence="1">The sequence shown here is derived from an EMBL/GenBank/DDBJ whole genome shotgun (WGS) entry which is preliminary data.</text>
</comment>
<accession>A0ABV7CJB9</accession>
<protein>
    <recommendedName>
        <fullName evidence="3">PspA/IM30 family protein</fullName>
    </recommendedName>
</protein>
<proteinExistence type="predicted"/>
<keyword evidence="2" id="KW-1185">Reference proteome</keyword>
<sequence>MSLFNKFKTQAQSIGSSISESTSKLSSDIISSSKDSAKLTGLKAEITSIEGQLNIAYQDIGKKYVDNLVKNNGEKVEQVLQDTLNRIEPLLERKMALEEELIEIEKLMKDQIVIQEKAIFQKEFDDEKEKLEKALKLDVISQGEFETKLAKARVKLDNFDNIRKTKKQHEMGLISKEEMQEKLAALGA</sequence>
<dbReference type="EMBL" id="JBHRSD010000014">
    <property type="protein sequence ID" value="MFC3032641.1"/>
    <property type="molecule type" value="Genomic_DNA"/>
</dbReference>
<name>A0ABV7CJB9_9GAMM</name>
<evidence type="ECO:0000313" key="2">
    <source>
        <dbReference type="Proteomes" id="UP001595453"/>
    </source>
</evidence>
<evidence type="ECO:0008006" key="3">
    <source>
        <dbReference type="Google" id="ProtNLM"/>
    </source>
</evidence>
<organism evidence="1 2">
    <name type="scientific">Pseudoalteromonas fenneropenaei</name>
    <dbReference type="NCBI Taxonomy" id="1737459"/>
    <lineage>
        <taxon>Bacteria</taxon>
        <taxon>Pseudomonadati</taxon>
        <taxon>Pseudomonadota</taxon>
        <taxon>Gammaproteobacteria</taxon>
        <taxon>Alteromonadales</taxon>
        <taxon>Pseudoalteromonadaceae</taxon>
        <taxon>Pseudoalteromonas</taxon>
    </lineage>
</organism>
<dbReference type="Proteomes" id="UP001595453">
    <property type="component" value="Unassembled WGS sequence"/>
</dbReference>